<dbReference type="EMBL" id="CAKMMW010000001">
    <property type="protein sequence ID" value="CAH1193009.1"/>
    <property type="molecule type" value="Genomic_DNA"/>
</dbReference>
<comment type="caution">
    <text evidence="14">The sequence shown here is derived from an EMBL/GenBank/DDBJ whole genome shotgun (WGS) entry which is preliminary data.</text>
</comment>
<comment type="subcellular location">
    <subcellularLocation>
        <location evidence="1">Cell membrane</location>
        <topology evidence="1">Multi-pass membrane protein</topology>
    </subcellularLocation>
</comment>
<sequence>MLNKLGFQGKVFLVFISIFLFIIVSFSSYLFMYMKRTLVHTDQINLAPAAQKISDQIDMLYKQLGNAAISYTTNQENLEMMINLYNESESHSSEQLLFKTKLAHNLNAIYSVVSDLYKVIIFIPEKNIFFTYIRDEGLVNEIPARYSDPKIVNERFASNRLFTGISAHLDDWSTTPQNVISVARKFSTPYNTDFGMIEIQLPYQMLEKVCSIDINKSGKEVLVLDENGSLVFPYLEDEVKERKHKALRIAKAIKDQRMNTGEISVDNQSILYSSYPSAYTAWTTVVIDDETLLQQNISDYKMIILLSSALILLTVLLVYYFIIQKLTRPLRQLIRKVRHVSLDNLALQVTSAEHNEFKLLNQSFGDMFDKLRVSINSEYESRIRETEAHSSALQAQINPHFLYNTLSVIAVHCEDNGAEVATDMCHRLSQMMRYSASTMTKNVLLADEIKHSIDYLELMKLHYDNSLLYEINIPEQMNSIQIPKLSLQPFVENCINHGFEQVLPPWKISISGTMVAHDTWELTIEDNGSGFEPDKLIEINQLMTTYRGNFLHGKLLTNLKIGGLGVLNTYARLMVQYGKPFYLNIDNLEDRGCRIRIGIKGQLEALEDDAS</sequence>
<dbReference type="InterPro" id="IPR010559">
    <property type="entry name" value="Sig_transdc_His_kin_internal"/>
</dbReference>
<evidence type="ECO:0000256" key="11">
    <source>
        <dbReference type="ARBA" id="ARBA00023136"/>
    </source>
</evidence>
<evidence type="ECO:0000256" key="6">
    <source>
        <dbReference type="ARBA" id="ARBA00022741"/>
    </source>
</evidence>
<dbReference type="RefSeq" id="WP_236284310.1">
    <property type="nucleotide sequence ID" value="NZ_CAKMMW010000001.1"/>
</dbReference>
<keyword evidence="11 12" id="KW-0472">Membrane</keyword>
<proteinExistence type="predicted"/>
<evidence type="ECO:0000256" key="10">
    <source>
        <dbReference type="ARBA" id="ARBA00023012"/>
    </source>
</evidence>
<keyword evidence="2" id="KW-1003">Cell membrane</keyword>
<dbReference type="Proteomes" id="UP000838821">
    <property type="component" value="Unassembled WGS sequence"/>
</dbReference>
<dbReference type="InterPro" id="IPR003660">
    <property type="entry name" value="HAMP_dom"/>
</dbReference>
<evidence type="ECO:0000259" key="13">
    <source>
        <dbReference type="PROSITE" id="PS50885"/>
    </source>
</evidence>
<dbReference type="PANTHER" id="PTHR34220">
    <property type="entry name" value="SENSOR HISTIDINE KINASE YPDA"/>
    <property type="match status" value="1"/>
</dbReference>
<name>A0ABM9BTH7_9BACL</name>
<feature type="domain" description="HAMP" evidence="13">
    <location>
        <begin position="324"/>
        <end position="376"/>
    </location>
</feature>
<keyword evidence="8" id="KW-0067">ATP-binding</keyword>
<dbReference type="Gene3D" id="3.30.565.10">
    <property type="entry name" value="Histidine kinase-like ATPase, C-terminal domain"/>
    <property type="match status" value="1"/>
</dbReference>
<dbReference type="CDD" id="cd06225">
    <property type="entry name" value="HAMP"/>
    <property type="match status" value="1"/>
</dbReference>
<feature type="transmembrane region" description="Helical" evidence="12">
    <location>
        <begin position="302"/>
        <end position="322"/>
    </location>
</feature>
<dbReference type="InterPro" id="IPR036890">
    <property type="entry name" value="HATPase_C_sf"/>
</dbReference>
<evidence type="ECO:0000256" key="4">
    <source>
        <dbReference type="ARBA" id="ARBA00022679"/>
    </source>
</evidence>
<keyword evidence="9 12" id="KW-1133">Transmembrane helix</keyword>
<keyword evidence="5 12" id="KW-0812">Transmembrane</keyword>
<dbReference type="PROSITE" id="PS50885">
    <property type="entry name" value="HAMP"/>
    <property type="match status" value="1"/>
</dbReference>
<evidence type="ECO:0000256" key="1">
    <source>
        <dbReference type="ARBA" id="ARBA00004651"/>
    </source>
</evidence>
<dbReference type="SUPFAM" id="SSF55874">
    <property type="entry name" value="ATPase domain of HSP90 chaperone/DNA topoisomerase II/histidine kinase"/>
    <property type="match status" value="1"/>
</dbReference>
<reference evidence="14" key="1">
    <citation type="submission" date="2022-01" db="EMBL/GenBank/DDBJ databases">
        <authorList>
            <person name="Criscuolo A."/>
        </authorList>
    </citation>
    <scope>NUCLEOTIDE SEQUENCE</scope>
    <source>
        <strain evidence="14">CIP111891</strain>
    </source>
</reference>
<keyword evidence="10" id="KW-0902">Two-component regulatory system</keyword>
<keyword evidence="4" id="KW-0808">Transferase</keyword>
<dbReference type="Pfam" id="PF06580">
    <property type="entry name" value="His_kinase"/>
    <property type="match status" value="1"/>
</dbReference>
<evidence type="ECO:0000256" key="5">
    <source>
        <dbReference type="ARBA" id="ARBA00022692"/>
    </source>
</evidence>
<evidence type="ECO:0000256" key="2">
    <source>
        <dbReference type="ARBA" id="ARBA00022475"/>
    </source>
</evidence>
<evidence type="ECO:0000313" key="14">
    <source>
        <dbReference type="EMBL" id="CAH1193009.1"/>
    </source>
</evidence>
<protein>
    <recommendedName>
        <fullName evidence="13">HAMP domain-containing protein</fullName>
    </recommendedName>
</protein>
<gene>
    <name evidence="14" type="ORF">PAECIP111891_00474</name>
</gene>
<evidence type="ECO:0000256" key="9">
    <source>
        <dbReference type="ARBA" id="ARBA00022989"/>
    </source>
</evidence>
<dbReference type="Pfam" id="PF00672">
    <property type="entry name" value="HAMP"/>
    <property type="match status" value="1"/>
</dbReference>
<evidence type="ECO:0000256" key="3">
    <source>
        <dbReference type="ARBA" id="ARBA00022553"/>
    </source>
</evidence>
<dbReference type="PANTHER" id="PTHR34220:SF11">
    <property type="entry name" value="SENSOR PROTEIN KINASE HPTS"/>
    <property type="match status" value="1"/>
</dbReference>
<organism evidence="14 15">
    <name type="scientific">Paenibacillus allorhizoplanae</name>
    <dbReference type="NCBI Taxonomy" id="2905648"/>
    <lineage>
        <taxon>Bacteria</taxon>
        <taxon>Bacillati</taxon>
        <taxon>Bacillota</taxon>
        <taxon>Bacilli</taxon>
        <taxon>Bacillales</taxon>
        <taxon>Paenibacillaceae</taxon>
        <taxon>Paenibacillus</taxon>
    </lineage>
</organism>
<keyword evidence="7" id="KW-0418">Kinase</keyword>
<accession>A0ABM9BTH7</accession>
<evidence type="ECO:0000313" key="15">
    <source>
        <dbReference type="Proteomes" id="UP000838821"/>
    </source>
</evidence>
<keyword evidence="6" id="KW-0547">Nucleotide-binding</keyword>
<feature type="transmembrane region" description="Helical" evidence="12">
    <location>
        <begin position="12"/>
        <end position="32"/>
    </location>
</feature>
<keyword evidence="3" id="KW-0597">Phosphoprotein</keyword>
<dbReference type="InterPro" id="IPR050640">
    <property type="entry name" value="Bact_2-comp_sensor_kinase"/>
</dbReference>
<dbReference type="Gene3D" id="6.10.340.10">
    <property type="match status" value="1"/>
</dbReference>
<evidence type="ECO:0000256" key="8">
    <source>
        <dbReference type="ARBA" id="ARBA00022840"/>
    </source>
</evidence>
<evidence type="ECO:0000256" key="7">
    <source>
        <dbReference type="ARBA" id="ARBA00022777"/>
    </source>
</evidence>
<keyword evidence="15" id="KW-1185">Reference proteome</keyword>
<dbReference type="SMART" id="SM00304">
    <property type="entry name" value="HAMP"/>
    <property type="match status" value="1"/>
</dbReference>
<evidence type="ECO:0000256" key="12">
    <source>
        <dbReference type="SAM" id="Phobius"/>
    </source>
</evidence>